<dbReference type="Gene3D" id="3.40.50.150">
    <property type="entry name" value="Vaccinia Virus protein VP39"/>
    <property type="match status" value="1"/>
</dbReference>
<evidence type="ECO:0000259" key="1">
    <source>
        <dbReference type="Pfam" id="PF13649"/>
    </source>
</evidence>
<feature type="domain" description="Methyltransferase" evidence="1">
    <location>
        <begin position="45"/>
        <end position="141"/>
    </location>
</feature>
<dbReference type="InterPro" id="IPR050723">
    <property type="entry name" value="CFA/CMAS"/>
</dbReference>
<keyword evidence="3" id="KW-1185">Reference proteome</keyword>
<dbReference type="Pfam" id="PF13649">
    <property type="entry name" value="Methyltransf_25"/>
    <property type="match status" value="1"/>
</dbReference>
<comment type="caution">
    <text evidence="2">The sequence shown here is derived from an EMBL/GenBank/DDBJ whole genome shotgun (WGS) entry which is preliminary data.</text>
</comment>
<dbReference type="OrthoDB" id="9791837at2"/>
<dbReference type="RefSeq" id="WP_120195436.1">
    <property type="nucleotide sequence ID" value="NZ_MCIA01000003.1"/>
</dbReference>
<protein>
    <submittedName>
        <fullName evidence="2">Methyltransferase type 11</fullName>
    </submittedName>
</protein>
<dbReference type="GO" id="GO:0032259">
    <property type="term" value="P:methylation"/>
    <property type="evidence" value="ECO:0007669"/>
    <property type="project" value="UniProtKB-KW"/>
</dbReference>
<dbReference type="InterPro" id="IPR041698">
    <property type="entry name" value="Methyltransf_25"/>
</dbReference>
<dbReference type="AlphaFoldDB" id="A0A419T968"/>
<evidence type="ECO:0000313" key="2">
    <source>
        <dbReference type="EMBL" id="RKD34007.1"/>
    </source>
</evidence>
<evidence type="ECO:0000313" key="3">
    <source>
        <dbReference type="Proteomes" id="UP000284277"/>
    </source>
</evidence>
<keyword evidence="2" id="KW-0489">Methyltransferase</keyword>
<keyword evidence="2" id="KW-0808">Transferase</keyword>
<dbReference type="CDD" id="cd02440">
    <property type="entry name" value="AdoMet_MTases"/>
    <property type="match status" value="1"/>
</dbReference>
<dbReference type="SUPFAM" id="SSF53335">
    <property type="entry name" value="S-adenosyl-L-methionine-dependent methyltransferases"/>
    <property type="match status" value="1"/>
</dbReference>
<dbReference type="Proteomes" id="UP000284277">
    <property type="component" value="Unassembled WGS sequence"/>
</dbReference>
<dbReference type="EMBL" id="MCIA01000003">
    <property type="protein sequence ID" value="RKD34007.1"/>
    <property type="molecule type" value="Genomic_DNA"/>
</dbReference>
<proteinExistence type="predicted"/>
<gene>
    <name evidence="2" type="ORF">BET01_12650</name>
</gene>
<dbReference type="PANTHER" id="PTHR43667:SF2">
    <property type="entry name" value="FATTY ACID C-METHYL TRANSFERASE"/>
    <property type="match status" value="1"/>
</dbReference>
<reference evidence="2 3" key="1">
    <citation type="submission" date="2016-08" db="EMBL/GenBank/DDBJ databases">
        <title>A new outlook on sporulation: Clostridium algidixylanolyticum.</title>
        <authorList>
            <person name="Poppleton D.I."/>
            <person name="Gribaldo S."/>
        </authorList>
    </citation>
    <scope>NUCLEOTIDE SEQUENCE [LARGE SCALE GENOMIC DNA]</scope>
    <source>
        <strain evidence="2 3">SPL73</strain>
    </source>
</reference>
<dbReference type="PANTHER" id="PTHR43667">
    <property type="entry name" value="CYCLOPROPANE-FATTY-ACYL-PHOSPHOLIPID SYNTHASE"/>
    <property type="match status" value="1"/>
</dbReference>
<accession>A0A419T968</accession>
<dbReference type="GO" id="GO:0008168">
    <property type="term" value="F:methyltransferase activity"/>
    <property type="evidence" value="ECO:0007669"/>
    <property type="project" value="UniProtKB-KW"/>
</dbReference>
<dbReference type="Gene3D" id="2.20.25.110">
    <property type="entry name" value="S-adenosyl-L-methionine-dependent methyltransferases"/>
    <property type="match status" value="1"/>
</dbReference>
<sequence length="253" mass="28892">MIAKKSDWYKHSWSLDIKHQSWVEDTERQVNFIIDHLKLKGNERILDLACGFGRHSLSFASKGFDVVGVDLTKEYIEDAKKTAEEKGLPVTFLLSDLRDVRFKNEFDVVLNLADGAIGYLENDMENLKIFDVISSALKPGGKHFMDICNAEHAEHCFPKNAWEAGETSIALSMFEWDSKKRIMLYGGWDIPYGEPACKPEIIYGDPTRLFSLEEIKTILAERNMVVQDSFSDYYGRASSYKNIQLMVSSVKRA</sequence>
<dbReference type="InterPro" id="IPR029063">
    <property type="entry name" value="SAM-dependent_MTases_sf"/>
</dbReference>
<name>A0A419T968_9FIRM</name>
<organism evidence="2 3">
    <name type="scientific">Lacrimispora algidixylanolytica</name>
    <dbReference type="NCBI Taxonomy" id="94868"/>
    <lineage>
        <taxon>Bacteria</taxon>
        <taxon>Bacillati</taxon>
        <taxon>Bacillota</taxon>
        <taxon>Clostridia</taxon>
        <taxon>Lachnospirales</taxon>
        <taxon>Lachnospiraceae</taxon>
        <taxon>Lacrimispora</taxon>
    </lineage>
</organism>